<name>A0A916XFZ2_9ACTN</name>
<evidence type="ECO:0000313" key="9">
    <source>
        <dbReference type="EMBL" id="GGC69100.1"/>
    </source>
</evidence>
<evidence type="ECO:0000256" key="6">
    <source>
        <dbReference type="ARBA" id="ARBA00023136"/>
    </source>
</evidence>
<feature type="transmembrane region" description="Helical" evidence="8">
    <location>
        <begin position="328"/>
        <end position="345"/>
    </location>
</feature>
<comment type="caution">
    <text evidence="9">The sequence shown here is derived from an EMBL/GenBank/DDBJ whole genome shotgun (WGS) entry which is preliminary data.</text>
</comment>
<evidence type="ECO:0000313" key="10">
    <source>
        <dbReference type="Proteomes" id="UP000641514"/>
    </source>
</evidence>
<evidence type="ECO:0000256" key="4">
    <source>
        <dbReference type="ARBA" id="ARBA00022692"/>
    </source>
</evidence>
<keyword evidence="5 8" id="KW-1133">Transmembrane helix</keyword>
<dbReference type="GO" id="GO:0016758">
    <property type="term" value="F:hexosyltransferase activity"/>
    <property type="evidence" value="ECO:0007669"/>
    <property type="project" value="InterPro"/>
</dbReference>
<reference evidence="9" key="1">
    <citation type="journal article" date="2014" name="Int. J. Syst. Evol. Microbiol.">
        <title>Complete genome sequence of Corynebacterium casei LMG S-19264T (=DSM 44701T), isolated from a smear-ripened cheese.</title>
        <authorList>
            <consortium name="US DOE Joint Genome Institute (JGI-PGF)"/>
            <person name="Walter F."/>
            <person name="Albersmeier A."/>
            <person name="Kalinowski J."/>
            <person name="Ruckert C."/>
        </authorList>
    </citation>
    <scope>NUCLEOTIDE SEQUENCE</scope>
    <source>
        <strain evidence="9">CGMCC 1.15478</strain>
    </source>
</reference>
<dbReference type="Proteomes" id="UP000641514">
    <property type="component" value="Unassembled WGS sequence"/>
</dbReference>
<keyword evidence="10" id="KW-1185">Reference proteome</keyword>
<feature type="transmembrane region" description="Helical" evidence="8">
    <location>
        <begin position="215"/>
        <end position="235"/>
    </location>
</feature>
<feature type="transmembrane region" description="Helical" evidence="8">
    <location>
        <begin position="383"/>
        <end position="404"/>
    </location>
</feature>
<feature type="transmembrane region" description="Helical" evidence="8">
    <location>
        <begin position="27"/>
        <end position="45"/>
    </location>
</feature>
<dbReference type="EMBL" id="BMJH01000002">
    <property type="protein sequence ID" value="GGC69100.1"/>
    <property type="molecule type" value="Genomic_DNA"/>
</dbReference>
<evidence type="ECO:0000256" key="2">
    <source>
        <dbReference type="ARBA" id="ARBA00022475"/>
    </source>
</evidence>
<keyword evidence="6 8" id="KW-0472">Membrane</keyword>
<comment type="similarity">
    <text evidence="7">Belongs to the glycosyltransferase 87 family.</text>
</comment>
<comment type="subcellular location">
    <subcellularLocation>
        <location evidence="1">Cell membrane</location>
        <topology evidence="1">Multi-pass membrane protein</topology>
    </subcellularLocation>
</comment>
<gene>
    <name evidence="9" type="primary">pimE</name>
    <name evidence="9" type="ORF">GCM10011410_22380</name>
</gene>
<accession>A0A916XFZ2</accession>
<feature type="transmembrane region" description="Helical" evidence="8">
    <location>
        <begin position="352"/>
        <end position="371"/>
    </location>
</feature>
<evidence type="ECO:0000256" key="3">
    <source>
        <dbReference type="ARBA" id="ARBA00022679"/>
    </source>
</evidence>
<dbReference type="AlphaFoldDB" id="A0A916XFZ2"/>
<reference evidence="9" key="2">
    <citation type="submission" date="2020-09" db="EMBL/GenBank/DDBJ databases">
        <authorList>
            <person name="Sun Q."/>
            <person name="Zhou Y."/>
        </authorList>
    </citation>
    <scope>NUCLEOTIDE SEQUENCE</scope>
    <source>
        <strain evidence="9">CGMCC 1.15478</strain>
    </source>
</reference>
<evidence type="ECO:0000256" key="1">
    <source>
        <dbReference type="ARBA" id="ARBA00004651"/>
    </source>
</evidence>
<feature type="transmembrane region" description="Helical" evidence="8">
    <location>
        <begin position="277"/>
        <end position="297"/>
    </location>
</feature>
<dbReference type="GO" id="GO:0005886">
    <property type="term" value="C:plasma membrane"/>
    <property type="evidence" value="ECO:0007669"/>
    <property type="project" value="UniProtKB-SubCell"/>
</dbReference>
<dbReference type="NCBIfam" id="NF009915">
    <property type="entry name" value="PRK13375.1"/>
    <property type="match status" value="1"/>
</dbReference>
<keyword evidence="3" id="KW-0808">Transferase</keyword>
<evidence type="ECO:0000256" key="7">
    <source>
        <dbReference type="ARBA" id="ARBA00024033"/>
    </source>
</evidence>
<feature type="transmembrane region" description="Helical" evidence="8">
    <location>
        <begin position="91"/>
        <end position="123"/>
    </location>
</feature>
<evidence type="ECO:0000256" key="5">
    <source>
        <dbReference type="ARBA" id="ARBA00022989"/>
    </source>
</evidence>
<keyword evidence="2" id="KW-1003">Cell membrane</keyword>
<evidence type="ECO:0000256" key="8">
    <source>
        <dbReference type="SAM" id="Phobius"/>
    </source>
</evidence>
<keyword evidence="4 8" id="KW-0812">Transmembrane</keyword>
<feature type="transmembrane region" description="Helical" evidence="8">
    <location>
        <begin position="185"/>
        <end position="208"/>
    </location>
</feature>
<protein>
    <submittedName>
        <fullName evidence="9">Polyprenol-phosphate-mannose-dependent alpha-(1-2)-phosphatidylinositol pentamannoside mannosyltransferase</fullName>
    </submittedName>
</protein>
<dbReference type="Pfam" id="PF09594">
    <property type="entry name" value="GT87"/>
    <property type="match status" value="1"/>
</dbReference>
<dbReference type="InterPro" id="IPR018584">
    <property type="entry name" value="GT87"/>
</dbReference>
<keyword evidence="9" id="KW-0328">Glycosyltransferase</keyword>
<sequence length="425" mass="46900">MLLRIDDVRGFLVVARWVRLISILRRWAPFILVAAVAARLAWIAFVPNATNFLDLHVYVDGAAEIVSGDLYAFRYSANTPEFPLPFTYPPFAALVFFPLSLLPFGFVAVAWQLGTVAALFGVVRICQQLMLGSEVAKNARYSREAMLWTAVGMWSEPVRTTLDYGQINVFLVLLIMVAVRSSRWWVSGLLVGVAAGIKLTPAIAGLYFVAQRRYLAAAFSAVVFFGTVGVSWVLIRDETREYIRSYFGDADRIGPVASVWNQSVFGAVHRFGVSDNYVHVVWGIAVVVCVVAAFVAWRSLASGDKLGVLLVVQLLGLLISPVSWSHHWVWVLPLVLWLVYGPFSGMRGARGLAIVWGAAVMVGVPWLLSFQQDTIWTVVDPPILVWFALVYVVGALTIFGWMVWCGRRGSLTLPAGPDSVSLSSR</sequence>
<organism evidence="9 10">
    <name type="scientific">Hoyosella rhizosphaerae</name>
    <dbReference type="NCBI Taxonomy" id="1755582"/>
    <lineage>
        <taxon>Bacteria</taxon>
        <taxon>Bacillati</taxon>
        <taxon>Actinomycetota</taxon>
        <taxon>Actinomycetes</taxon>
        <taxon>Mycobacteriales</taxon>
        <taxon>Hoyosellaceae</taxon>
        <taxon>Hoyosella</taxon>
    </lineage>
</organism>
<proteinExistence type="inferred from homology"/>